<feature type="domain" description="Leucine-binding protein" evidence="4">
    <location>
        <begin position="29"/>
        <end position="368"/>
    </location>
</feature>
<sequence>MNNYKKVGITLSSATLTLALCAGTQAAEPVKVGLLLPYTGTYAALGEAITNGMKMAIEQQGGELGGRAVEYVSVDSEANPGKAVPNMQKLVDGAKVDVVVGPVHSGVGMGAVKVARDSGVPLIIPNAGFNAATGPLCAPNIFRTSFSSWQTAYPMGQVAVDKGYKNVVTLAWRYGFGTESVDGFKEGFEKAGGTVSKEIYVPFPDVEFQSQLTEIAALKPDAVFVFFAGGGAAKFVQDYAAAGLQGKIPLLGSGFLTEGTLAAQGQAAEGVLTTLHYSDSLDTPQNNKFRADYRQQFGKEADVYAVQGYDTGLLLAQSLQQVAGNTSDRAAWLAAMSQARIDSPRGEWTFSKARNPVQNVYLREVRDGANRVAGTAASALADPAPGCKL</sequence>
<evidence type="ECO:0000313" key="5">
    <source>
        <dbReference type="EMBL" id="UTW08114.1"/>
    </source>
</evidence>
<dbReference type="Pfam" id="PF13458">
    <property type="entry name" value="Peripla_BP_6"/>
    <property type="match status" value="1"/>
</dbReference>
<dbReference type="InterPro" id="IPR028081">
    <property type="entry name" value="Leu-bd"/>
</dbReference>
<keyword evidence="2 3" id="KW-0732">Signal</keyword>
<dbReference type="CDD" id="cd20014">
    <property type="entry name" value="PBP1_RPA0668_benzoate-like"/>
    <property type="match status" value="1"/>
</dbReference>
<evidence type="ECO:0000256" key="3">
    <source>
        <dbReference type="SAM" id="SignalP"/>
    </source>
</evidence>
<dbReference type="EMBL" id="CP073346">
    <property type="protein sequence ID" value="UTW08114.1"/>
    <property type="molecule type" value="Genomic_DNA"/>
</dbReference>
<dbReference type="PANTHER" id="PTHR30483:SF6">
    <property type="entry name" value="PERIPLASMIC BINDING PROTEIN OF ABC TRANSPORTER FOR NATURAL AMINO ACIDS"/>
    <property type="match status" value="1"/>
</dbReference>
<dbReference type="RefSeq" id="WP_255838712.1">
    <property type="nucleotide sequence ID" value="NZ_CP073346.1"/>
</dbReference>
<feature type="chain" id="PRO_5046054132" evidence="3">
    <location>
        <begin position="27"/>
        <end position="389"/>
    </location>
</feature>
<proteinExistence type="inferred from homology"/>
<dbReference type="PANTHER" id="PTHR30483">
    <property type="entry name" value="LEUCINE-SPECIFIC-BINDING PROTEIN"/>
    <property type="match status" value="1"/>
</dbReference>
<evidence type="ECO:0000313" key="6">
    <source>
        <dbReference type="Proteomes" id="UP001059672"/>
    </source>
</evidence>
<accession>A0ABY5H7X4</accession>
<keyword evidence="6" id="KW-1185">Reference proteome</keyword>
<protein>
    <submittedName>
        <fullName evidence="5">ABC transporter substrate-binding protein</fullName>
    </submittedName>
</protein>
<evidence type="ECO:0000256" key="2">
    <source>
        <dbReference type="ARBA" id="ARBA00022729"/>
    </source>
</evidence>
<evidence type="ECO:0000259" key="4">
    <source>
        <dbReference type="Pfam" id="PF13458"/>
    </source>
</evidence>
<comment type="similarity">
    <text evidence="1">Belongs to the leucine-binding protein family.</text>
</comment>
<feature type="signal peptide" evidence="3">
    <location>
        <begin position="1"/>
        <end position="26"/>
    </location>
</feature>
<dbReference type="Gene3D" id="3.40.50.2300">
    <property type="match status" value="2"/>
</dbReference>
<dbReference type="InterPro" id="IPR028082">
    <property type="entry name" value="Peripla_BP_I"/>
</dbReference>
<dbReference type="SUPFAM" id="SSF53822">
    <property type="entry name" value="Periplasmic binding protein-like I"/>
    <property type="match status" value="1"/>
</dbReference>
<name>A0ABY5H7X4_9PSED</name>
<dbReference type="InterPro" id="IPR051010">
    <property type="entry name" value="BCAA_transport"/>
</dbReference>
<evidence type="ECO:0000256" key="1">
    <source>
        <dbReference type="ARBA" id="ARBA00010062"/>
    </source>
</evidence>
<organism evidence="5 6">
    <name type="scientific">Pseudomonas benzenivorans</name>
    <dbReference type="NCBI Taxonomy" id="556533"/>
    <lineage>
        <taxon>Bacteria</taxon>
        <taxon>Pseudomonadati</taxon>
        <taxon>Pseudomonadota</taxon>
        <taxon>Gammaproteobacteria</taxon>
        <taxon>Pseudomonadales</taxon>
        <taxon>Pseudomonadaceae</taxon>
        <taxon>Pseudomonas</taxon>
    </lineage>
</organism>
<reference evidence="5" key="1">
    <citation type="submission" date="2021-04" db="EMBL/GenBank/DDBJ databases">
        <title>Oceanospirillales bacteria with DddD are important DMSP degraders in coastal seawater.</title>
        <authorList>
            <person name="Liu J."/>
        </authorList>
    </citation>
    <scope>NUCLEOTIDE SEQUENCE</scope>
    <source>
        <strain evidence="5">D13-4</strain>
    </source>
</reference>
<gene>
    <name evidence="5" type="ORF">KDW96_01925</name>
</gene>
<dbReference type="Proteomes" id="UP001059672">
    <property type="component" value="Chromosome"/>
</dbReference>